<comment type="caution">
    <text evidence="2">The sequence shown here is derived from an EMBL/GenBank/DDBJ whole genome shotgun (WGS) entry which is preliminary data.</text>
</comment>
<protein>
    <recommendedName>
        <fullName evidence="4">Dockerin domain-containing protein</fullName>
    </recommendedName>
</protein>
<dbReference type="InterPro" id="IPR036439">
    <property type="entry name" value="Dockerin_dom_sf"/>
</dbReference>
<proteinExistence type="predicted"/>
<evidence type="ECO:0000313" key="3">
    <source>
        <dbReference type="Proteomes" id="UP001193734"/>
    </source>
</evidence>
<dbReference type="Proteomes" id="UP001193734">
    <property type="component" value="Unassembled WGS sequence"/>
</dbReference>
<accession>A0ABX2AZC9</accession>
<sequence>MNKNNYIFMGRLTVRLCAAVVLFVVGSMAAMAQDDFGVNKLSINQEAGLTFIPGEEKDIVIELDNETPISSVQFDIALPAGLKYKKAAKDLSRMTKNGFTLMFEPQPDLDTYQHTVYRAGLLTNATDMTKAALKGNHGAIMVITVVAESSFREGTIIINNGYGSTEIVENGKWVASKSVELTCDEYKANLHVGTATLDRTDDLSMWTDGDVQEVRFNLENDIRVTGLQADITLPLGVTLLTDEDGEYVFGNDGRLSDNVTIMASKLSGVTAANQYRVVISSITADVFDGNNGALFSFSLKTSADFAEAGEVKVYNVKVSSVNGTSYVIDGAPAFKVNPVSDITGDGKWNVDDLQQWIDEAFIGKNTDRRYDVTRDGKIEVDDLDAVVERIMKSVQTGEGE</sequence>
<dbReference type="Gene3D" id="1.10.1330.10">
    <property type="entry name" value="Dockerin domain"/>
    <property type="match status" value="1"/>
</dbReference>
<organism evidence="2 3">
    <name type="scientific">Xylanibacter rodentium</name>
    <dbReference type="NCBI Taxonomy" id="2736289"/>
    <lineage>
        <taxon>Bacteria</taxon>
        <taxon>Pseudomonadati</taxon>
        <taxon>Bacteroidota</taxon>
        <taxon>Bacteroidia</taxon>
        <taxon>Bacteroidales</taxon>
        <taxon>Prevotellaceae</taxon>
        <taxon>Xylanibacter</taxon>
    </lineage>
</organism>
<evidence type="ECO:0000256" key="1">
    <source>
        <dbReference type="SAM" id="SignalP"/>
    </source>
</evidence>
<dbReference type="GeneID" id="82158212"/>
<evidence type="ECO:0008006" key="4">
    <source>
        <dbReference type="Google" id="ProtNLM"/>
    </source>
</evidence>
<feature type="signal peptide" evidence="1">
    <location>
        <begin position="1"/>
        <end position="32"/>
    </location>
</feature>
<evidence type="ECO:0000313" key="2">
    <source>
        <dbReference type="EMBL" id="NPE14762.1"/>
    </source>
</evidence>
<keyword evidence="1" id="KW-0732">Signal</keyword>
<keyword evidence="3" id="KW-1185">Reference proteome</keyword>
<dbReference type="RefSeq" id="WP_172177271.1">
    <property type="nucleotide sequence ID" value="NZ_CASGIA010000012.1"/>
</dbReference>
<gene>
    <name evidence="2" type="ORF">HPS55_10595</name>
</gene>
<dbReference type="EMBL" id="JABKKE010000018">
    <property type="protein sequence ID" value="NPE14762.1"/>
    <property type="molecule type" value="Genomic_DNA"/>
</dbReference>
<reference evidence="2 3" key="1">
    <citation type="submission" date="2020-05" db="EMBL/GenBank/DDBJ databases">
        <title>Distinct polysaccharide utilization as determinants for interspecies competition between intestinal Prevotella spp.</title>
        <authorList>
            <person name="Galvez E.J.C."/>
            <person name="Iljazovic A."/>
            <person name="Strowig T."/>
        </authorList>
    </citation>
    <scope>NUCLEOTIDE SEQUENCE [LARGE SCALE GENOMIC DNA]</scope>
    <source>
        <strain evidence="2 3">PROD</strain>
    </source>
</reference>
<name>A0ABX2AZC9_9BACT</name>
<feature type="chain" id="PRO_5046757610" description="Dockerin domain-containing protein" evidence="1">
    <location>
        <begin position="33"/>
        <end position="400"/>
    </location>
</feature>